<organism evidence="1 2">
    <name type="scientific">Nesidiocoris tenuis</name>
    <dbReference type="NCBI Taxonomy" id="355587"/>
    <lineage>
        <taxon>Eukaryota</taxon>
        <taxon>Metazoa</taxon>
        <taxon>Ecdysozoa</taxon>
        <taxon>Arthropoda</taxon>
        <taxon>Hexapoda</taxon>
        <taxon>Insecta</taxon>
        <taxon>Pterygota</taxon>
        <taxon>Neoptera</taxon>
        <taxon>Paraneoptera</taxon>
        <taxon>Hemiptera</taxon>
        <taxon>Heteroptera</taxon>
        <taxon>Panheteroptera</taxon>
        <taxon>Cimicomorpha</taxon>
        <taxon>Miridae</taxon>
        <taxon>Dicyphina</taxon>
        <taxon>Nesidiocoris</taxon>
    </lineage>
</organism>
<evidence type="ECO:0000313" key="2">
    <source>
        <dbReference type="Proteomes" id="UP000479000"/>
    </source>
</evidence>
<sequence>MARTICRGARLGFVDSTRKLEILFSETAIRGSVSIGHQQSIISQFSLFGQSHNSEVSNDPLRMETEMDFKDARGSTMDSAMWRNNSYNFSRLILAVNQRNGKQAKLPSNPTAFCQNVHETPTTYRSGDLDLQDRKTSLISPIRHTHQSNANQARYFIAYPLIRVGVGFTKSKWKYCDRPKIENRNGASEKTFSYTHLLRITSRTS</sequence>
<gene>
    <name evidence="1" type="ORF">NTEN_LOCUS15332</name>
</gene>
<evidence type="ECO:0000313" key="1">
    <source>
        <dbReference type="EMBL" id="CAB0010286.1"/>
    </source>
</evidence>
<accession>A0A6H5H436</accession>
<protein>
    <submittedName>
        <fullName evidence="1">Uncharacterized protein</fullName>
    </submittedName>
</protein>
<dbReference type="AlphaFoldDB" id="A0A6H5H436"/>
<feature type="non-terminal residue" evidence="1">
    <location>
        <position position="205"/>
    </location>
</feature>
<dbReference type="EMBL" id="CADCXU010022959">
    <property type="protein sequence ID" value="CAB0010286.1"/>
    <property type="molecule type" value="Genomic_DNA"/>
</dbReference>
<name>A0A6H5H436_9HEMI</name>
<proteinExistence type="predicted"/>
<keyword evidence="2" id="KW-1185">Reference proteome</keyword>
<reference evidence="1 2" key="1">
    <citation type="submission" date="2020-02" db="EMBL/GenBank/DDBJ databases">
        <authorList>
            <person name="Ferguson B K."/>
        </authorList>
    </citation>
    <scope>NUCLEOTIDE SEQUENCE [LARGE SCALE GENOMIC DNA]</scope>
</reference>
<dbReference type="Proteomes" id="UP000479000">
    <property type="component" value="Unassembled WGS sequence"/>
</dbReference>